<feature type="compositionally biased region" description="Basic and acidic residues" evidence="1">
    <location>
        <begin position="148"/>
        <end position="161"/>
    </location>
</feature>
<gene>
    <name evidence="2" type="ORF">F7Q99_29185</name>
</gene>
<protein>
    <submittedName>
        <fullName evidence="2">DUF721 domain-containing protein</fullName>
    </submittedName>
</protein>
<dbReference type="InterPro" id="IPR007922">
    <property type="entry name" value="DciA-like"/>
</dbReference>
<feature type="region of interest" description="Disordered" evidence="1">
    <location>
        <begin position="140"/>
        <end position="173"/>
    </location>
</feature>
<dbReference type="PANTHER" id="PTHR36456">
    <property type="entry name" value="UPF0232 PROTEIN SCO3875"/>
    <property type="match status" value="1"/>
</dbReference>
<dbReference type="AlphaFoldDB" id="A0A6N7L1X6"/>
<evidence type="ECO:0000313" key="3">
    <source>
        <dbReference type="Proteomes" id="UP000450000"/>
    </source>
</evidence>
<accession>A0A6N7L1X6</accession>
<comment type="caution">
    <text evidence="2">The sequence shown here is derived from an EMBL/GenBank/DDBJ whole genome shotgun (WGS) entry which is preliminary data.</text>
</comment>
<dbReference type="PANTHER" id="PTHR36456:SF1">
    <property type="entry name" value="UPF0232 PROTEIN SCO3875"/>
    <property type="match status" value="1"/>
</dbReference>
<proteinExistence type="predicted"/>
<evidence type="ECO:0000256" key="1">
    <source>
        <dbReference type="SAM" id="MobiDB-lite"/>
    </source>
</evidence>
<dbReference type="RefSeq" id="WP_153466928.1">
    <property type="nucleotide sequence ID" value="NZ_WBOF01000002.1"/>
</dbReference>
<dbReference type="Pfam" id="PF05258">
    <property type="entry name" value="DciA"/>
    <property type="match status" value="1"/>
</dbReference>
<dbReference type="Proteomes" id="UP000450000">
    <property type="component" value="Unassembled WGS sequence"/>
</dbReference>
<feature type="region of interest" description="Disordered" evidence="1">
    <location>
        <begin position="20"/>
        <end position="46"/>
    </location>
</feature>
<evidence type="ECO:0000313" key="2">
    <source>
        <dbReference type="EMBL" id="MQS16194.1"/>
    </source>
</evidence>
<dbReference type="EMBL" id="WBOF01000002">
    <property type="protein sequence ID" value="MQS16194.1"/>
    <property type="molecule type" value="Genomic_DNA"/>
</dbReference>
<reference evidence="2 3" key="1">
    <citation type="submission" date="2019-09" db="EMBL/GenBank/DDBJ databases">
        <title>Genome Sequences of Streptomyces kaniharaensis ATCC 21070.</title>
        <authorList>
            <person name="Zhu W."/>
            <person name="De Crecy-Lagard V."/>
            <person name="Richards N.G."/>
        </authorList>
    </citation>
    <scope>NUCLEOTIDE SEQUENCE [LARGE SCALE GENOMIC DNA]</scope>
    <source>
        <strain evidence="2 3">SF-557</strain>
    </source>
</reference>
<dbReference type="OrthoDB" id="4266526at2"/>
<organism evidence="2 3">
    <name type="scientific">Streptomyces kaniharaensis</name>
    <dbReference type="NCBI Taxonomy" id="212423"/>
    <lineage>
        <taxon>Bacteria</taxon>
        <taxon>Bacillati</taxon>
        <taxon>Actinomycetota</taxon>
        <taxon>Actinomycetes</taxon>
        <taxon>Kitasatosporales</taxon>
        <taxon>Streptomycetaceae</taxon>
        <taxon>Streptomyces</taxon>
    </lineage>
</organism>
<name>A0A6N7L1X6_9ACTN</name>
<keyword evidence="3" id="KW-1185">Reference proteome</keyword>
<feature type="region of interest" description="Disordered" evidence="1">
    <location>
        <begin position="215"/>
        <end position="243"/>
    </location>
</feature>
<sequence length="274" mass="30205">MTTTTGADLARTALRAARQAARTNGNVPAQRTRTARPTMTVRRGPREPQPIADVFLALVAAYGWTLGTAGGGLRDRWPTIVGPDAAANWHLAGYDPTTRRLRITADSPAWAAQLRFHAHRILADLDQLRPGTVRAIDVRVGPAPVVQHDQDHDDRPARRDNGPTAQPARPPLADHTAYQELRRRMREDATARQAALDEAAAEREAILRKHYNRLREPENAHRPPIQDTSVTDADQHARQQRERHRAALIVARATRAGAIPLRTARQAPPRAGAA</sequence>
<feature type="compositionally biased region" description="Polar residues" evidence="1">
    <location>
        <begin position="24"/>
        <end position="37"/>
    </location>
</feature>